<proteinExistence type="predicted"/>
<sequence>ISGTLRLVPASSLAAAPKQFPAFLGAETYPLQDSLFTGTFSRFPNSKSLKGTLATFLSPSPNLGGVAHVSLKTQALAISAEPTELNEGLLLTEKGVTVLPQQVHFPATNLLSCLGFGCTTQQPLCIHVLDG</sequence>
<accession>G7MF80</accession>
<organism evidence="1">
    <name type="scientific">Macaca mulatta</name>
    <name type="common">Rhesus macaque</name>
    <dbReference type="NCBI Taxonomy" id="9544"/>
    <lineage>
        <taxon>Eukaryota</taxon>
        <taxon>Metazoa</taxon>
        <taxon>Chordata</taxon>
        <taxon>Craniata</taxon>
        <taxon>Vertebrata</taxon>
        <taxon>Euteleostomi</taxon>
        <taxon>Mammalia</taxon>
        <taxon>Eutheria</taxon>
        <taxon>Euarchontoglires</taxon>
        <taxon>Primates</taxon>
        <taxon>Haplorrhini</taxon>
        <taxon>Catarrhini</taxon>
        <taxon>Cercopithecidae</taxon>
        <taxon>Cercopithecinae</taxon>
        <taxon>Macaca</taxon>
    </lineage>
</organism>
<feature type="non-terminal residue" evidence="1">
    <location>
        <position position="1"/>
    </location>
</feature>
<protein>
    <submittedName>
        <fullName evidence="1">Uncharacterized protein</fullName>
    </submittedName>
</protein>
<dbReference type="EMBL" id="CM001253">
    <property type="protein sequence ID" value="EHH15777.1"/>
    <property type="molecule type" value="Genomic_DNA"/>
</dbReference>
<feature type="non-terminal residue" evidence="1">
    <location>
        <position position="131"/>
    </location>
</feature>
<gene>
    <name evidence="1" type="ORF">EGK_01914</name>
</gene>
<evidence type="ECO:0000313" key="1">
    <source>
        <dbReference type="EMBL" id="EHH15777.1"/>
    </source>
</evidence>
<name>G7MF80_MACMU</name>
<reference evidence="1" key="1">
    <citation type="journal article" date="2011" name="Nat. Biotechnol.">
        <title>Genome sequencing and comparison of two nonhuman primate animal models, the cynomolgus and Chinese rhesus macaques.</title>
        <authorList>
            <person name="Yan G."/>
            <person name="Zhang G."/>
            <person name="Fang X."/>
            <person name="Zhang Y."/>
            <person name="Li C."/>
            <person name="Ling F."/>
            <person name="Cooper D.N."/>
            <person name="Li Q."/>
            <person name="Li Y."/>
            <person name="van Gool A.J."/>
            <person name="Du H."/>
            <person name="Chen J."/>
            <person name="Chen R."/>
            <person name="Zhang P."/>
            <person name="Huang Z."/>
            <person name="Thompson J.R."/>
            <person name="Meng Y."/>
            <person name="Bai Y."/>
            <person name="Wang J."/>
            <person name="Zhuo M."/>
            <person name="Wang T."/>
            <person name="Huang Y."/>
            <person name="Wei L."/>
            <person name="Li J."/>
            <person name="Wang Z."/>
            <person name="Hu H."/>
            <person name="Yang P."/>
            <person name="Le L."/>
            <person name="Stenson P.D."/>
            <person name="Li B."/>
            <person name="Liu X."/>
            <person name="Ball E.V."/>
            <person name="An N."/>
            <person name="Huang Q."/>
            <person name="Zhang Y."/>
            <person name="Fan W."/>
            <person name="Zhang X."/>
            <person name="Li Y."/>
            <person name="Wang W."/>
            <person name="Katze M.G."/>
            <person name="Su B."/>
            <person name="Nielsen R."/>
            <person name="Yang H."/>
            <person name="Wang J."/>
            <person name="Wang X."/>
            <person name="Wang J."/>
        </authorList>
    </citation>
    <scope>NUCLEOTIDE SEQUENCE [LARGE SCALE GENOMIC DNA]</scope>
    <source>
        <strain evidence="1">CR-5</strain>
    </source>
</reference>
<dbReference type="AlphaFoldDB" id="G7MF80"/>
<dbReference type="Proteomes" id="UP000013456">
    <property type="component" value="Chromosome 1"/>
</dbReference>